<evidence type="ECO:0000259" key="7">
    <source>
        <dbReference type="Pfam" id="PF01077"/>
    </source>
</evidence>
<proteinExistence type="predicted"/>
<dbReference type="GO" id="GO:0020037">
    <property type="term" value="F:heme binding"/>
    <property type="evidence" value="ECO:0007669"/>
    <property type="project" value="InterPro"/>
</dbReference>
<evidence type="ECO:0000256" key="1">
    <source>
        <dbReference type="ARBA" id="ARBA00022485"/>
    </source>
</evidence>
<dbReference type="GO" id="GO:0051539">
    <property type="term" value="F:4 iron, 4 sulfur cluster binding"/>
    <property type="evidence" value="ECO:0007669"/>
    <property type="project" value="UniProtKB-KW"/>
</dbReference>
<evidence type="ECO:0000259" key="9">
    <source>
        <dbReference type="Pfam" id="PF08984"/>
    </source>
</evidence>
<organism evidence="10 11">
    <name type="scientific">Pelosinus propionicus DSM 13327</name>
    <dbReference type="NCBI Taxonomy" id="1123291"/>
    <lineage>
        <taxon>Bacteria</taxon>
        <taxon>Bacillati</taxon>
        <taxon>Bacillota</taxon>
        <taxon>Negativicutes</taxon>
        <taxon>Selenomonadales</taxon>
        <taxon>Sporomusaceae</taxon>
        <taxon>Pelosinus</taxon>
    </lineage>
</organism>
<evidence type="ECO:0000256" key="6">
    <source>
        <dbReference type="ARBA" id="ARBA00023014"/>
    </source>
</evidence>
<dbReference type="InterPro" id="IPR036136">
    <property type="entry name" value="Nit/Sulf_reduc_fer-like_dom_sf"/>
</dbReference>
<dbReference type="GO" id="GO:0046872">
    <property type="term" value="F:metal ion binding"/>
    <property type="evidence" value="ECO:0007669"/>
    <property type="project" value="UniProtKB-KW"/>
</dbReference>
<evidence type="ECO:0000256" key="4">
    <source>
        <dbReference type="ARBA" id="ARBA00023002"/>
    </source>
</evidence>
<dbReference type="InterPro" id="IPR015077">
    <property type="entry name" value="DUF1858"/>
</dbReference>
<dbReference type="Gene3D" id="1.10.3910.10">
    <property type="entry name" value="SP0561-like"/>
    <property type="match status" value="1"/>
</dbReference>
<name>A0A1I4MFU0_9FIRM</name>
<feature type="domain" description="DUF1858" evidence="9">
    <location>
        <begin position="258"/>
        <end position="311"/>
    </location>
</feature>
<reference evidence="11" key="1">
    <citation type="submission" date="2016-10" db="EMBL/GenBank/DDBJ databases">
        <authorList>
            <person name="Varghese N."/>
            <person name="Submissions S."/>
        </authorList>
    </citation>
    <scope>NUCLEOTIDE SEQUENCE [LARGE SCALE GENOMIC DNA]</scope>
    <source>
        <strain evidence="11">DSM 13327</strain>
    </source>
</reference>
<accession>A0A1I4MFU0</accession>
<gene>
    <name evidence="10" type="ORF">SAMN04490355_103336</name>
</gene>
<keyword evidence="2" id="KW-0349">Heme</keyword>
<dbReference type="Proteomes" id="UP000199520">
    <property type="component" value="Unassembled WGS sequence"/>
</dbReference>
<feature type="domain" description="Nitrite/Sulfite reductase ferredoxin-like" evidence="8">
    <location>
        <begin position="13"/>
        <end position="74"/>
    </location>
</feature>
<evidence type="ECO:0000256" key="3">
    <source>
        <dbReference type="ARBA" id="ARBA00022723"/>
    </source>
</evidence>
<dbReference type="RefSeq" id="WP_090939776.1">
    <property type="nucleotide sequence ID" value="NZ_FOTS01000033.1"/>
</dbReference>
<keyword evidence="4" id="KW-0560">Oxidoreductase</keyword>
<dbReference type="InterPro" id="IPR006067">
    <property type="entry name" value="NO2/SO3_Rdtase_4Fe4S_dom"/>
</dbReference>
<dbReference type="InterPro" id="IPR052034">
    <property type="entry name" value="NasD-like"/>
</dbReference>
<dbReference type="PANTHER" id="PTHR43809">
    <property type="entry name" value="NITRITE REDUCTASE (NADH) LARGE SUBUNIT"/>
    <property type="match status" value="1"/>
</dbReference>
<evidence type="ECO:0000256" key="5">
    <source>
        <dbReference type="ARBA" id="ARBA00023004"/>
    </source>
</evidence>
<dbReference type="SUPFAM" id="SSF140683">
    <property type="entry name" value="SP0561-like"/>
    <property type="match status" value="1"/>
</dbReference>
<keyword evidence="3" id="KW-0479">Metal-binding</keyword>
<sequence length="318" mass="34668">MLPKGANLQKIHNGNRTYAITPHLPGGFIKPDVMRKYADIAEKYHGVLKLTSAQRVMITGLKAEDIDKIWEELGMQPAMGFANCVRSIKICPGNIFCKRGKQDSIKLGMELDKLYHKKEMPSRMKFGVAGCANSCSEVHVKDIGVMGSDIGWDIYVGGTAGAHPRLANLLIEGLEYDEVIRIVDVIVQYYQKNADIERMGQFIDRVGFKKFRADVLAAFYQGVSQTTEPLVPQSAEGKVIVPVAGGLTEGTLVIGDKITEESVISDIIRVYPQTVPVFRSFGMGCLGCPSATGEALEKAAGIHGLDVKEIIAGLNKVI</sequence>
<dbReference type="SUPFAM" id="SSF56014">
    <property type="entry name" value="Nitrite and sulphite reductase 4Fe-4S domain-like"/>
    <property type="match status" value="1"/>
</dbReference>
<feature type="domain" description="Nitrite/sulphite reductase 4Fe-4S" evidence="7">
    <location>
        <begin position="82"/>
        <end position="215"/>
    </location>
</feature>
<evidence type="ECO:0000313" key="11">
    <source>
        <dbReference type="Proteomes" id="UP000199520"/>
    </source>
</evidence>
<dbReference type="EMBL" id="FOTS01000033">
    <property type="protein sequence ID" value="SFM02144.1"/>
    <property type="molecule type" value="Genomic_DNA"/>
</dbReference>
<dbReference type="NCBIfam" id="TIGR03980">
    <property type="entry name" value="prismane_assoc"/>
    <property type="match status" value="1"/>
</dbReference>
<dbReference type="OrthoDB" id="9800558at2"/>
<dbReference type="Gene3D" id="3.30.413.10">
    <property type="entry name" value="Sulfite Reductase Hemoprotein, domain 1"/>
    <property type="match status" value="1"/>
</dbReference>
<dbReference type="GO" id="GO:0016491">
    <property type="term" value="F:oxidoreductase activity"/>
    <property type="evidence" value="ECO:0007669"/>
    <property type="project" value="UniProtKB-KW"/>
</dbReference>
<dbReference type="InterPro" id="IPR005117">
    <property type="entry name" value="NiRdtase/SiRdtase_haem-b_fer"/>
</dbReference>
<keyword evidence="11" id="KW-1185">Reference proteome</keyword>
<evidence type="ECO:0000259" key="8">
    <source>
        <dbReference type="Pfam" id="PF03460"/>
    </source>
</evidence>
<dbReference type="Pfam" id="PF01077">
    <property type="entry name" value="NIR_SIR"/>
    <property type="match status" value="1"/>
</dbReference>
<dbReference type="AlphaFoldDB" id="A0A1I4MFU0"/>
<keyword evidence="5" id="KW-0408">Iron</keyword>
<dbReference type="PANTHER" id="PTHR43809:SF1">
    <property type="entry name" value="NITRITE REDUCTASE (NADH) LARGE SUBUNIT"/>
    <property type="match status" value="1"/>
</dbReference>
<keyword evidence="6" id="KW-0411">Iron-sulfur</keyword>
<dbReference type="Pfam" id="PF08984">
    <property type="entry name" value="DUF1858"/>
    <property type="match status" value="1"/>
</dbReference>
<dbReference type="SUPFAM" id="SSF55124">
    <property type="entry name" value="Nitrite/Sulfite reductase N-terminal domain-like"/>
    <property type="match status" value="1"/>
</dbReference>
<keyword evidence="1" id="KW-0004">4Fe-4S</keyword>
<dbReference type="STRING" id="1123291.SAMN04490355_103336"/>
<dbReference type="Gene3D" id="3.90.480.20">
    <property type="match status" value="1"/>
</dbReference>
<dbReference type="InterPro" id="IPR045854">
    <property type="entry name" value="NO2/SO3_Rdtase_4Fe4S_sf"/>
</dbReference>
<evidence type="ECO:0000256" key="2">
    <source>
        <dbReference type="ARBA" id="ARBA00022617"/>
    </source>
</evidence>
<dbReference type="InterPro" id="IPR023883">
    <property type="entry name" value="CHP03980_redox-disulphide"/>
</dbReference>
<dbReference type="Pfam" id="PF03460">
    <property type="entry name" value="NIR_SIR_ferr"/>
    <property type="match status" value="1"/>
</dbReference>
<dbReference type="InterPro" id="IPR006066">
    <property type="entry name" value="NO2/SO3_Rdtase_FeS/sirohaem_BS"/>
</dbReference>
<dbReference type="PRINTS" id="PR00397">
    <property type="entry name" value="SIROHAEM"/>
</dbReference>
<evidence type="ECO:0000313" key="10">
    <source>
        <dbReference type="EMBL" id="SFM02144.1"/>
    </source>
</evidence>
<protein>
    <submittedName>
        <fullName evidence="10">Hybrid cluster protein-associated redox disulfide domain-containing protein</fullName>
    </submittedName>
</protein>
<dbReference type="InterPro" id="IPR038062">
    <property type="entry name" value="ScdA-like_N_sf"/>
</dbReference>